<comment type="caution">
    <text evidence="1">The sequence shown here is derived from an EMBL/GenBank/DDBJ whole genome shotgun (WGS) entry which is preliminary data.</text>
</comment>
<proteinExistence type="predicted"/>
<organism evidence="1 2">
    <name type="scientific">Persea americana</name>
    <name type="common">Avocado</name>
    <dbReference type="NCBI Taxonomy" id="3435"/>
    <lineage>
        <taxon>Eukaryota</taxon>
        <taxon>Viridiplantae</taxon>
        <taxon>Streptophyta</taxon>
        <taxon>Embryophyta</taxon>
        <taxon>Tracheophyta</taxon>
        <taxon>Spermatophyta</taxon>
        <taxon>Magnoliopsida</taxon>
        <taxon>Magnoliidae</taxon>
        <taxon>Laurales</taxon>
        <taxon>Lauraceae</taxon>
        <taxon>Persea</taxon>
    </lineage>
</organism>
<dbReference type="Proteomes" id="UP001234297">
    <property type="component" value="Chromosome 9"/>
</dbReference>
<dbReference type="EMBL" id="CM056817">
    <property type="protein sequence ID" value="KAJ8620410.1"/>
    <property type="molecule type" value="Genomic_DNA"/>
</dbReference>
<reference evidence="1 2" key="1">
    <citation type="journal article" date="2022" name="Hortic Res">
        <title>A haplotype resolved chromosomal level avocado genome allows analysis of novel avocado genes.</title>
        <authorList>
            <person name="Nath O."/>
            <person name="Fletcher S.J."/>
            <person name="Hayward A."/>
            <person name="Shaw L.M."/>
            <person name="Masouleh A.K."/>
            <person name="Furtado A."/>
            <person name="Henry R.J."/>
            <person name="Mitter N."/>
        </authorList>
    </citation>
    <scope>NUCLEOTIDE SEQUENCE [LARGE SCALE GENOMIC DNA]</scope>
    <source>
        <strain evidence="2">cv. Hass</strain>
    </source>
</reference>
<accession>A0ACC2KHG6</accession>
<sequence length="174" mass="19310">MTKVTWTWWYIWKIRSAILFQSQPFHPNPIVGKICNAMREWNVVCTLLTTILNPPMPPENWTAPPPPTHKLNVDGSFNNMNGTTGIGGIIHDNSGWLLLAFACAITAHSATDSEMQALLRGTQLCVENGLTDVIVEGDSFHLELSSLHYRSPMETHPPMASNPENLGKHPKVEG</sequence>
<name>A0ACC2KHG6_PERAE</name>
<keyword evidence="2" id="KW-1185">Reference proteome</keyword>
<evidence type="ECO:0000313" key="2">
    <source>
        <dbReference type="Proteomes" id="UP001234297"/>
    </source>
</evidence>
<protein>
    <submittedName>
        <fullName evidence="1">Uncharacterized protein</fullName>
    </submittedName>
</protein>
<gene>
    <name evidence="1" type="ORF">MRB53_028939</name>
</gene>
<evidence type="ECO:0000313" key="1">
    <source>
        <dbReference type="EMBL" id="KAJ8620410.1"/>
    </source>
</evidence>